<dbReference type="RefSeq" id="WP_172434378.1">
    <property type="nucleotide sequence ID" value="NZ_AP022642.1"/>
</dbReference>
<dbReference type="InterPro" id="IPR007450">
    <property type="entry name" value="BamE_dom"/>
</dbReference>
<proteinExistence type="predicted"/>
<keyword evidence="2" id="KW-0472">Membrane</keyword>
<evidence type="ECO:0000256" key="2">
    <source>
        <dbReference type="ARBA" id="ARBA00023136"/>
    </source>
</evidence>
<sequence>MLRYIATLALLLAAPFSAPQAATIYHCKGPDGRITYSQLGCPDDQRIASQETAPAHGEAEYLLPPAKPERIVRRSRKEAAENRREITVVGERQDGCGNRITGTERRQAMLRKQVRTGMTQRDVESMLGKPDRITRSNGLTRYHYTPKKGKGRSQVVAFDEQGCVKGRR</sequence>
<dbReference type="Pfam" id="PF04355">
    <property type="entry name" value="BamE"/>
    <property type="match status" value="1"/>
</dbReference>
<evidence type="ECO:0008006" key="9">
    <source>
        <dbReference type="Google" id="ProtNLM"/>
    </source>
</evidence>
<dbReference type="AlphaFoldDB" id="A0A679GL57"/>
<dbReference type="KEGG" id="poj:PtoMrB4_41590"/>
<feature type="domain" description="Outer membrane protein assembly factor BamE" evidence="5">
    <location>
        <begin position="107"/>
        <end position="165"/>
    </location>
</feature>
<dbReference type="InterPro" id="IPR037873">
    <property type="entry name" value="BamE-like"/>
</dbReference>
<protein>
    <recommendedName>
        <fullName evidence="9">SmpA / OmlA family protein</fullName>
    </recommendedName>
</protein>
<evidence type="ECO:0000259" key="5">
    <source>
        <dbReference type="Pfam" id="PF04355"/>
    </source>
</evidence>
<dbReference type="InterPro" id="IPR025392">
    <property type="entry name" value="DUF4124"/>
</dbReference>
<feature type="signal peptide" evidence="4">
    <location>
        <begin position="1"/>
        <end position="21"/>
    </location>
</feature>
<accession>A0A679GL57</accession>
<dbReference type="Pfam" id="PF13511">
    <property type="entry name" value="DUF4124"/>
    <property type="match status" value="1"/>
</dbReference>
<evidence type="ECO:0000256" key="4">
    <source>
        <dbReference type="SAM" id="SignalP"/>
    </source>
</evidence>
<gene>
    <name evidence="7" type="ORF">PtoMrB4_41590</name>
</gene>
<dbReference type="Gene3D" id="3.30.1450.10">
    <property type="match status" value="1"/>
</dbReference>
<evidence type="ECO:0000256" key="1">
    <source>
        <dbReference type="ARBA" id="ARBA00022729"/>
    </source>
</evidence>
<evidence type="ECO:0000313" key="7">
    <source>
        <dbReference type="EMBL" id="BCA30182.1"/>
    </source>
</evidence>
<dbReference type="GO" id="GO:0019867">
    <property type="term" value="C:outer membrane"/>
    <property type="evidence" value="ECO:0007669"/>
    <property type="project" value="InterPro"/>
</dbReference>
<organism evidence="7 8">
    <name type="scientific">Metapseudomonas otitidis</name>
    <dbReference type="NCBI Taxonomy" id="319939"/>
    <lineage>
        <taxon>Bacteria</taxon>
        <taxon>Pseudomonadati</taxon>
        <taxon>Pseudomonadota</taxon>
        <taxon>Gammaproteobacteria</taxon>
        <taxon>Pseudomonadales</taxon>
        <taxon>Pseudomonadaceae</taxon>
        <taxon>Metapseudomonas</taxon>
    </lineage>
</organism>
<dbReference type="GeneID" id="57399376"/>
<feature type="domain" description="DUF4124" evidence="6">
    <location>
        <begin position="10"/>
        <end position="55"/>
    </location>
</feature>
<evidence type="ECO:0000313" key="8">
    <source>
        <dbReference type="Proteomes" id="UP000501237"/>
    </source>
</evidence>
<dbReference type="EMBL" id="AP022642">
    <property type="protein sequence ID" value="BCA30182.1"/>
    <property type="molecule type" value="Genomic_DNA"/>
</dbReference>
<feature type="region of interest" description="Disordered" evidence="3">
    <location>
        <begin position="130"/>
        <end position="150"/>
    </location>
</feature>
<feature type="chain" id="PRO_5025629645" description="SmpA / OmlA family protein" evidence="4">
    <location>
        <begin position="22"/>
        <end position="168"/>
    </location>
</feature>
<evidence type="ECO:0000259" key="6">
    <source>
        <dbReference type="Pfam" id="PF13511"/>
    </source>
</evidence>
<dbReference type="Proteomes" id="UP000501237">
    <property type="component" value="Chromosome"/>
</dbReference>
<name>A0A679GL57_9GAMM</name>
<evidence type="ECO:0000256" key="3">
    <source>
        <dbReference type="SAM" id="MobiDB-lite"/>
    </source>
</evidence>
<keyword evidence="1 4" id="KW-0732">Signal</keyword>
<reference evidence="7 8" key="1">
    <citation type="journal article" date="2020" name="Microbiol. Resour. Announc.">
        <title>Complete genome sequence of Pseudomonas otitidis strain MrB4, isolated from Lake Biwa in Japan.</title>
        <authorList>
            <person name="Miyazaki K."/>
            <person name="Hase E."/>
            <person name="Maruya T."/>
        </authorList>
    </citation>
    <scope>NUCLEOTIDE SEQUENCE [LARGE SCALE GENOMIC DNA]</scope>
    <source>
        <strain evidence="7 8">MrB4</strain>
    </source>
</reference>